<protein>
    <submittedName>
        <fullName evidence="1">Uncharacterized protein</fullName>
    </submittedName>
</protein>
<proteinExistence type="predicted"/>
<accession>A0A4U7AQM3</accession>
<sequence>MPETTHYNVYRVHIRHYSGTTNHEALALALVASHREDQSAGRFYHVVSRGSLNRDWNQRTKFNFRAVQGYIGQELLFRIEKASLARWEEIVGEVLRQVEGLKVKE</sequence>
<evidence type="ECO:0000313" key="2">
    <source>
        <dbReference type="Proteomes" id="UP000308133"/>
    </source>
</evidence>
<gene>
    <name evidence="1" type="ORF">C1H76_7318</name>
</gene>
<comment type="caution">
    <text evidence="1">The sequence shown here is derived from an EMBL/GenBank/DDBJ whole genome shotgun (WGS) entry which is preliminary data.</text>
</comment>
<dbReference type="EMBL" id="PTQR01000088">
    <property type="protein sequence ID" value="TKX20508.1"/>
    <property type="molecule type" value="Genomic_DNA"/>
</dbReference>
<evidence type="ECO:0000313" key="1">
    <source>
        <dbReference type="EMBL" id="TKX20508.1"/>
    </source>
</evidence>
<dbReference type="AlphaFoldDB" id="A0A4U7AQM3"/>
<organism evidence="1 2">
    <name type="scientific">Elsinoe australis</name>
    <dbReference type="NCBI Taxonomy" id="40998"/>
    <lineage>
        <taxon>Eukaryota</taxon>
        <taxon>Fungi</taxon>
        <taxon>Dikarya</taxon>
        <taxon>Ascomycota</taxon>
        <taxon>Pezizomycotina</taxon>
        <taxon>Dothideomycetes</taxon>
        <taxon>Dothideomycetidae</taxon>
        <taxon>Myriangiales</taxon>
        <taxon>Elsinoaceae</taxon>
        <taxon>Elsinoe</taxon>
    </lineage>
</organism>
<dbReference type="Proteomes" id="UP000308133">
    <property type="component" value="Unassembled WGS sequence"/>
</dbReference>
<reference evidence="1 2" key="1">
    <citation type="submission" date="2018-02" db="EMBL/GenBank/DDBJ databases">
        <title>Draft genome sequences of Elsinoe sp., causing black scab on jojoba.</title>
        <authorList>
            <person name="Stodart B."/>
            <person name="Jeffress S."/>
            <person name="Ash G."/>
            <person name="Arun Chinnappa K."/>
        </authorList>
    </citation>
    <scope>NUCLEOTIDE SEQUENCE [LARGE SCALE GENOMIC DNA]</scope>
    <source>
        <strain evidence="1 2">Hillstone_2</strain>
    </source>
</reference>
<name>A0A4U7AQM3_9PEZI</name>